<evidence type="ECO:0000313" key="4">
    <source>
        <dbReference type="Proteomes" id="UP000295632"/>
    </source>
</evidence>
<dbReference type="AlphaFoldDB" id="A0A4R6TYU5"/>
<accession>A0A4R6TYU5</accession>
<feature type="transmembrane region" description="Helical" evidence="1">
    <location>
        <begin position="87"/>
        <end position="109"/>
    </location>
</feature>
<reference evidence="3 4" key="1">
    <citation type="submission" date="2019-03" db="EMBL/GenBank/DDBJ databases">
        <title>Genomic Encyclopedia of Type Strains, Phase IV (KMG-IV): sequencing the most valuable type-strain genomes for metagenomic binning, comparative biology and taxonomic classification.</title>
        <authorList>
            <person name="Goeker M."/>
        </authorList>
    </citation>
    <scope>NUCLEOTIDE SEQUENCE [LARGE SCALE GENOMIC DNA]</scope>
    <source>
        <strain evidence="3 4">DSM 28697</strain>
    </source>
</reference>
<comment type="caution">
    <text evidence="3">The sequence shown here is derived from an EMBL/GenBank/DDBJ whole genome shotgun (WGS) entry which is preliminary data.</text>
</comment>
<evidence type="ECO:0000256" key="1">
    <source>
        <dbReference type="SAM" id="Phobius"/>
    </source>
</evidence>
<feature type="chain" id="PRO_5020927638" evidence="2">
    <location>
        <begin position="24"/>
        <end position="164"/>
    </location>
</feature>
<keyword evidence="2" id="KW-0732">Signal</keyword>
<dbReference type="OrthoDB" id="2874829at2"/>
<keyword evidence="1" id="KW-0472">Membrane</keyword>
<organism evidence="3 4">
    <name type="scientific">Aureibacillus halotolerans</name>
    <dbReference type="NCBI Taxonomy" id="1508390"/>
    <lineage>
        <taxon>Bacteria</taxon>
        <taxon>Bacillati</taxon>
        <taxon>Bacillota</taxon>
        <taxon>Bacilli</taxon>
        <taxon>Bacillales</taxon>
        <taxon>Bacillaceae</taxon>
        <taxon>Aureibacillus</taxon>
    </lineage>
</organism>
<evidence type="ECO:0000313" key="3">
    <source>
        <dbReference type="EMBL" id="TDQ38781.1"/>
    </source>
</evidence>
<keyword evidence="1" id="KW-0812">Transmembrane</keyword>
<dbReference type="PROSITE" id="PS51257">
    <property type="entry name" value="PROKAR_LIPOPROTEIN"/>
    <property type="match status" value="1"/>
</dbReference>
<feature type="transmembrane region" description="Helical" evidence="1">
    <location>
        <begin position="121"/>
        <end position="146"/>
    </location>
</feature>
<evidence type="ECO:0000256" key="2">
    <source>
        <dbReference type="SAM" id="SignalP"/>
    </source>
</evidence>
<dbReference type="EMBL" id="SNYJ01000009">
    <property type="protein sequence ID" value="TDQ38781.1"/>
    <property type="molecule type" value="Genomic_DNA"/>
</dbReference>
<feature type="signal peptide" evidence="2">
    <location>
        <begin position="1"/>
        <end position="23"/>
    </location>
</feature>
<gene>
    <name evidence="3" type="ORF">EV213_109150</name>
</gene>
<name>A0A4R6TYU5_9BACI</name>
<dbReference type="RefSeq" id="WP_133580829.1">
    <property type="nucleotide sequence ID" value="NZ_SNYJ01000009.1"/>
</dbReference>
<keyword evidence="1" id="KW-1133">Transmembrane helix</keyword>
<keyword evidence="4" id="KW-1185">Reference proteome</keyword>
<proteinExistence type="predicted"/>
<sequence length="164" mass="18434">MKKNSMLMLFFLAVLLTACQSNEDTQEISGSLLSENVLGYEYVVNFGQSPNAWQIGYEGDITIIEENSHNEKELQQFMEVVNDSNTFLAKLIVWASCFIIVVVTSFIFYKKYGKSRKDVDVKVSSLAIIAAMVISAFLVVDAALLLNQSLQEAEFHYVKLKDGQ</sequence>
<protein>
    <submittedName>
        <fullName evidence="3">Uncharacterized protein</fullName>
    </submittedName>
</protein>
<dbReference type="Proteomes" id="UP000295632">
    <property type="component" value="Unassembled WGS sequence"/>
</dbReference>